<evidence type="ECO:0000256" key="7">
    <source>
        <dbReference type="SAM" id="MobiDB-lite"/>
    </source>
</evidence>
<dbReference type="InterPro" id="IPR036508">
    <property type="entry name" value="Chitin-bd_dom_sf"/>
</dbReference>
<dbReference type="Proteomes" id="UP000030746">
    <property type="component" value="Unassembled WGS sequence"/>
</dbReference>
<dbReference type="Pfam" id="PF01607">
    <property type="entry name" value="CBM_14"/>
    <property type="match status" value="1"/>
</dbReference>
<dbReference type="PROSITE" id="PS51910">
    <property type="entry name" value="GH18_2"/>
    <property type="match status" value="1"/>
</dbReference>
<dbReference type="HOGENOM" id="CLU_002833_4_0_1"/>
<comment type="similarity">
    <text evidence="1">Belongs to the glycosyl hydrolase 18 family. Chitinase class II subfamily.</text>
</comment>
<feature type="region of interest" description="Disordered" evidence="7">
    <location>
        <begin position="251"/>
        <end position="309"/>
    </location>
</feature>
<evidence type="ECO:0000259" key="8">
    <source>
        <dbReference type="PROSITE" id="PS50940"/>
    </source>
</evidence>
<feature type="compositionally biased region" description="Low complexity" evidence="7">
    <location>
        <begin position="258"/>
        <end position="275"/>
    </location>
</feature>
<dbReference type="GO" id="GO:0005975">
    <property type="term" value="P:carbohydrate metabolic process"/>
    <property type="evidence" value="ECO:0007669"/>
    <property type="project" value="InterPro"/>
</dbReference>
<dbReference type="InterPro" id="IPR050314">
    <property type="entry name" value="Glycosyl_Hydrlase_18"/>
</dbReference>
<dbReference type="PROSITE" id="PS01095">
    <property type="entry name" value="GH18_1"/>
    <property type="match status" value="1"/>
</dbReference>
<name>V3Z0R7_LOTGI</name>
<dbReference type="InterPro" id="IPR001579">
    <property type="entry name" value="Glyco_hydro_18_chit_AS"/>
</dbReference>
<dbReference type="GO" id="GO:0006032">
    <property type="term" value="P:chitin catabolic process"/>
    <property type="evidence" value="ECO:0007669"/>
    <property type="project" value="TreeGrafter"/>
</dbReference>
<dbReference type="Gene3D" id="2.170.140.10">
    <property type="entry name" value="Chitin binding domain"/>
    <property type="match status" value="1"/>
</dbReference>
<accession>V3Z0R7</accession>
<dbReference type="AlphaFoldDB" id="V3Z0R7"/>
<keyword evidence="2" id="KW-0147">Chitin-binding</keyword>
<keyword evidence="3 6" id="KW-0378">Hydrolase</keyword>
<organism evidence="10 11">
    <name type="scientific">Lottia gigantea</name>
    <name type="common">Giant owl limpet</name>
    <dbReference type="NCBI Taxonomy" id="225164"/>
    <lineage>
        <taxon>Eukaryota</taxon>
        <taxon>Metazoa</taxon>
        <taxon>Spiralia</taxon>
        <taxon>Lophotrochozoa</taxon>
        <taxon>Mollusca</taxon>
        <taxon>Gastropoda</taxon>
        <taxon>Patellogastropoda</taxon>
        <taxon>Lottioidea</taxon>
        <taxon>Lottiidae</taxon>
        <taxon>Lottia</taxon>
    </lineage>
</organism>
<dbReference type="EMBL" id="KB203566">
    <property type="protein sequence ID" value="ESO84093.1"/>
    <property type="molecule type" value="Genomic_DNA"/>
</dbReference>
<dbReference type="STRING" id="225164.V3Z0R7"/>
<dbReference type="KEGG" id="lgi:LOTGIDRAFT_155415"/>
<evidence type="ECO:0000313" key="10">
    <source>
        <dbReference type="EMBL" id="ESO84093.1"/>
    </source>
</evidence>
<feature type="domain" description="GH18" evidence="9">
    <location>
        <begin position="1"/>
        <end position="253"/>
    </location>
</feature>
<protein>
    <submittedName>
        <fullName evidence="10">Uncharacterized protein</fullName>
    </submittedName>
</protein>
<evidence type="ECO:0000256" key="2">
    <source>
        <dbReference type="ARBA" id="ARBA00022669"/>
    </source>
</evidence>
<dbReference type="PANTHER" id="PTHR11177">
    <property type="entry name" value="CHITINASE"/>
    <property type="match status" value="1"/>
</dbReference>
<dbReference type="CTD" id="20236703"/>
<evidence type="ECO:0000256" key="6">
    <source>
        <dbReference type="RuleBase" id="RU000489"/>
    </source>
</evidence>
<feature type="domain" description="Chitin-binding type-2" evidence="8">
    <location>
        <begin position="298"/>
        <end position="352"/>
    </location>
</feature>
<keyword evidence="11" id="KW-1185">Reference proteome</keyword>
<gene>
    <name evidence="10" type="ORF">LOTGIDRAFT_155415</name>
</gene>
<dbReference type="Gene3D" id="3.10.50.10">
    <property type="match status" value="1"/>
</dbReference>
<dbReference type="GeneID" id="20236703"/>
<dbReference type="SMART" id="SM00636">
    <property type="entry name" value="Glyco_18"/>
    <property type="match status" value="1"/>
</dbReference>
<dbReference type="SUPFAM" id="SSF51445">
    <property type="entry name" value="(Trans)glycosidases"/>
    <property type="match status" value="1"/>
</dbReference>
<evidence type="ECO:0000313" key="11">
    <source>
        <dbReference type="Proteomes" id="UP000030746"/>
    </source>
</evidence>
<dbReference type="OrthoDB" id="76388at2759"/>
<dbReference type="GO" id="GO:0004568">
    <property type="term" value="F:chitinase activity"/>
    <property type="evidence" value="ECO:0007669"/>
    <property type="project" value="UniProtKB-ARBA"/>
</dbReference>
<evidence type="ECO:0000256" key="5">
    <source>
        <dbReference type="ARBA" id="ARBA00023295"/>
    </source>
</evidence>
<evidence type="ECO:0000256" key="3">
    <source>
        <dbReference type="ARBA" id="ARBA00022801"/>
    </source>
</evidence>
<dbReference type="RefSeq" id="XP_009065220.1">
    <property type="nucleotide sequence ID" value="XM_009066972.1"/>
</dbReference>
<dbReference type="SUPFAM" id="SSF54556">
    <property type="entry name" value="Chitinase insertion domain"/>
    <property type="match status" value="1"/>
</dbReference>
<dbReference type="InterPro" id="IPR001223">
    <property type="entry name" value="Glyco_hydro18_cat"/>
</dbReference>
<dbReference type="Pfam" id="PF00704">
    <property type="entry name" value="Glyco_hydro_18"/>
    <property type="match status" value="1"/>
</dbReference>
<evidence type="ECO:0000256" key="4">
    <source>
        <dbReference type="ARBA" id="ARBA00023157"/>
    </source>
</evidence>
<keyword evidence="5 6" id="KW-0326">Glycosidase</keyword>
<dbReference type="SMART" id="SM00494">
    <property type="entry name" value="ChtBD2"/>
    <property type="match status" value="1"/>
</dbReference>
<keyword evidence="4" id="KW-1015">Disulfide bond</keyword>
<reference evidence="10 11" key="1">
    <citation type="journal article" date="2013" name="Nature">
        <title>Insights into bilaterian evolution from three spiralian genomes.</title>
        <authorList>
            <person name="Simakov O."/>
            <person name="Marletaz F."/>
            <person name="Cho S.J."/>
            <person name="Edsinger-Gonzales E."/>
            <person name="Havlak P."/>
            <person name="Hellsten U."/>
            <person name="Kuo D.H."/>
            <person name="Larsson T."/>
            <person name="Lv J."/>
            <person name="Arendt D."/>
            <person name="Savage R."/>
            <person name="Osoegawa K."/>
            <person name="de Jong P."/>
            <person name="Grimwood J."/>
            <person name="Chapman J.A."/>
            <person name="Shapiro H."/>
            <person name="Aerts A."/>
            <person name="Otillar R.P."/>
            <person name="Terry A.Y."/>
            <person name="Boore J.L."/>
            <person name="Grigoriev I.V."/>
            <person name="Lindberg D.R."/>
            <person name="Seaver E.C."/>
            <person name="Weisblat D.A."/>
            <person name="Putnam N.H."/>
            <person name="Rokhsar D.S."/>
        </authorList>
    </citation>
    <scope>NUCLEOTIDE SEQUENCE [LARGE SCALE GENOMIC DNA]</scope>
</reference>
<dbReference type="GO" id="GO:0005576">
    <property type="term" value="C:extracellular region"/>
    <property type="evidence" value="ECO:0007669"/>
    <property type="project" value="InterPro"/>
</dbReference>
<dbReference type="SUPFAM" id="SSF57625">
    <property type="entry name" value="Invertebrate chitin-binding proteins"/>
    <property type="match status" value="1"/>
</dbReference>
<dbReference type="OMA" id="KSCQRGV"/>
<sequence length="352" mass="38550">MANSVSQRSTFVNSAVTLLRDYGFDGLDLDWEYPAQRGGLSYDKHNLVTLSQEKVEQGYDVPNLDKYLDFYNIMAYDFHGGWDGVTGHNSPLYASSQDFGDDLFLNVNYSVNYWRTSGASIGKLIVGLPAYGRTFTLSSSSNYGVGAPASTGPAGTYTREAGFFSYYEICSEIKRSAGIRVVDDYMKTPYFVKDNVWIGYDDIPTFQLKANFIKDNQFGGMMVWSLALDDFNNVCGTGEYPLIKAASQTLNTPSGVGTTQSNNQPDTNTNQPTTSKPTTSVVANIPTTAKPSADSSEAFSCSGKTDGSYRDPKECSGFYTCSNGIEHKQTCAHGLHFDTKSAICNWANQVDC</sequence>
<proteinExistence type="inferred from homology"/>
<dbReference type="InterPro" id="IPR029070">
    <property type="entry name" value="Chitinase_insertion_sf"/>
</dbReference>
<dbReference type="FunFam" id="3.10.50.10:FF:000001">
    <property type="entry name" value="Chitinase 3-like 1"/>
    <property type="match status" value="1"/>
</dbReference>
<dbReference type="PANTHER" id="PTHR11177:SF317">
    <property type="entry name" value="CHITINASE 12-RELATED"/>
    <property type="match status" value="1"/>
</dbReference>
<evidence type="ECO:0000256" key="1">
    <source>
        <dbReference type="ARBA" id="ARBA00009121"/>
    </source>
</evidence>
<dbReference type="Gene3D" id="3.20.20.80">
    <property type="entry name" value="Glycosidases"/>
    <property type="match status" value="2"/>
</dbReference>
<dbReference type="InterPro" id="IPR002557">
    <property type="entry name" value="Chitin-bd_dom"/>
</dbReference>
<dbReference type="GO" id="GO:0008061">
    <property type="term" value="F:chitin binding"/>
    <property type="evidence" value="ECO:0007669"/>
    <property type="project" value="UniProtKB-KW"/>
</dbReference>
<dbReference type="InterPro" id="IPR011583">
    <property type="entry name" value="Chitinase_II/V-like_cat"/>
</dbReference>
<dbReference type="InterPro" id="IPR017853">
    <property type="entry name" value="GH"/>
</dbReference>
<dbReference type="PROSITE" id="PS50940">
    <property type="entry name" value="CHIT_BIND_II"/>
    <property type="match status" value="1"/>
</dbReference>
<feature type="compositionally biased region" description="Polar residues" evidence="7">
    <location>
        <begin position="276"/>
        <end position="305"/>
    </location>
</feature>
<evidence type="ECO:0000259" key="9">
    <source>
        <dbReference type="PROSITE" id="PS51910"/>
    </source>
</evidence>